<feature type="domain" description="Helitron helicase-like" evidence="2">
    <location>
        <begin position="539"/>
        <end position="680"/>
    </location>
</feature>
<name>A0AAD5VTG6_9AGAR</name>
<comment type="caution">
    <text evidence="4">The sequence shown here is derived from an EMBL/GenBank/DDBJ whole genome shotgun (WGS) entry which is preliminary data.</text>
</comment>
<feature type="region of interest" description="Disordered" evidence="1">
    <location>
        <begin position="734"/>
        <end position="756"/>
    </location>
</feature>
<evidence type="ECO:0000259" key="3">
    <source>
        <dbReference type="Pfam" id="PF20209"/>
    </source>
</evidence>
<feature type="compositionally biased region" description="Acidic residues" evidence="1">
    <location>
        <begin position="1022"/>
        <end position="1033"/>
    </location>
</feature>
<dbReference type="Pfam" id="PF20209">
    <property type="entry name" value="DUF6570"/>
    <property type="match status" value="1"/>
</dbReference>
<evidence type="ECO:0008006" key="6">
    <source>
        <dbReference type="Google" id="ProtNLM"/>
    </source>
</evidence>
<sequence>MGTRNYQKIPAQVVLDTIVDFPHGIGNADLASEEYYFCAHISLTSAQLVMRNDDTLVACKIPLHKLSDYITNHNLVDLCLHHNITFPSRANAKQRSNILQSHATCNACIAYVTLVRHVKPQKRVRKDRLKNKPAPDLSLSQLVQQEVTPSPLYELLASRESPLCTFPPKPASAPLIERIIRSFCQGLQPANFEETGCAACGQLMLLKNALKLDLVKDYLHLLEEDGVRRRERLSDADAIECIPGPVLDPDSQFVCVSCHNYLLNNMRPPFSYANGFWLGPVPGCLTDLTFTEKLLISRVRHNRCVVRVSRSGRAKLVANVIAFDNPTVELYQKLPPSRADLSEVLAFIFLGSVRPTPEELQRTPMLVRRNKVSEALNWLKLNHTGYRDLVISSDNLREYPDAGAALVYDLVRPSASSPHDPTGDIGLSVNKESLDSGNPMEQEDTLSCPYTVHGLTGDEYQTMSMKALKARALRHLASGGKVLGIGHSEMPQSIYQNPQLYPLLFPHLFPYGVGGLDPSTLERVAVALENGTRFKPETEDEKTCFRLLSSLDYVAGKVKGSVTQKKYMQTDIWSLMSARGAPTWFITFSPADSKHPLCLYLAGSDIKYRYEVKSSSERFRLIAENPVAAARFFDILVRLFIKDILGVGSETGEGIYGLVASYYGTVEQQGRLTLHLHCLIWIKGALSPKQIREKLLAGDEQFKTDLLAYLESCCKGEFLTGTMDQVRRRVPSTTTAQSDTGIHHTMAPNHSDDASGDLTEPGPYICPTMTMPTPPPPRCNNEEGCNEPECVECSAAKQWWENCFLPKTDDLLLKSNIHRCRPSLEKLAAKSGDTSVMEKPTSDEGQPKGCLNKYGLCGARFPRDTHQESHVDPDDGHIFLVKLEAMMNTVTPTLTFVMRCNTDVTCMLSGTAIKATIGYVADYICKSTLKTYHILQTASDVFGKRNEILSGTEDRATYARKVVLKVVNALAPKMEIGSPLAALYLLGHPDHYTDAQFINFWWRSFVNHVYDTELIPPHTETDLEPDATEDDIDGSSRLDAHEETAEQGEDDDGSGEERILLMSNDNEEIIGWSAVDDYIYRPEHYENVCLIDWIRGMHKRKIRGDGSRTGSYMPFVRGHPQANSHQATFSLQRLNSLVPRYLGGSLPRRDSPDPTYYHCTMLTFFKPWRCTDDLKSTSQSWSDAFLQHGFSPGQQEMIDNYNLRYECLDSRDDYHAQMNAQIASVLRNRTGRDDGETQGAEDDMDVDPLEDFGVTFDCDHELNLTTLRQLTALERVRLLSKQTRWRMPLSQLNHLTSNSNAHDSLRPQIPEQIEVPRLSANAWREKIRAARQDILKQKAVLRPGSQDDTCDLSHVGEVDPRTGIPVRQADQVVILDASFFTRDFTFKSETDKSELTGVVSQFQLNHNQERAFRIIAQHALTPSAEQLRMYLGCERADVSMEYIPL</sequence>
<accession>A0AAD5VTG6</accession>
<feature type="region of interest" description="Disordered" evidence="1">
    <location>
        <begin position="1016"/>
        <end position="1056"/>
    </location>
</feature>
<feature type="compositionally biased region" description="Basic and acidic residues" evidence="1">
    <location>
        <begin position="1034"/>
        <end position="1044"/>
    </location>
</feature>
<evidence type="ECO:0000259" key="2">
    <source>
        <dbReference type="Pfam" id="PF14214"/>
    </source>
</evidence>
<reference evidence="4" key="1">
    <citation type="submission" date="2022-07" db="EMBL/GenBank/DDBJ databases">
        <title>Genome Sequence of Leucocoprinus birnbaumii.</title>
        <authorList>
            <person name="Buettner E."/>
        </authorList>
    </citation>
    <scope>NUCLEOTIDE SEQUENCE</scope>
    <source>
        <strain evidence="4">VT141</strain>
    </source>
</reference>
<evidence type="ECO:0000313" key="4">
    <source>
        <dbReference type="EMBL" id="KAJ3564754.1"/>
    </source>
</evidence>
<evidence type="ECO:0000256" key="1">
    <source>
        <dbReference type="SAM" id="MobiDB-lite"/>
    </source>
</evidence>
<dbReference type="InterPro" id="IPR025476">
    <property type="entry name" value="Helitron_helicase-like"/>
</dbReference>
<feature type="domain" description="DUF6570" evidence="3">
    <location>
        <begin position="265"/>
        <end position="397"/>
    </location>
</feature>
<evidence type="ECO:0000313" key="5">
    <source>
        <dbReference type="Proteomes" id="UP001213000"/>
    </source>
</evidence>
<gene>
    <name evidence="4" type="ORF">NP233_g8085</name>
</gene>
<dbReference type="InterPro" id="IPR046700">
    <property type="entry name" value="DUF6570"/>
</dbReference>
<dbReference type="Pfam" id="PF14214">
    <property type="entry name" value="Helitron_like_N"/>
    <property type="match status" value="1"/>
</dbReference>
<dbReference type="EMBL" id="JANIEX010000633">
    <property type="protein sequence ID" value="KAJ3564754.1"/>
    <property type="molecule type" value="Genomic_DNA"/>
</dbReference>
<protein>
    <recommendedName>
        <fullName evidence="6">Helitron helicase-like domain-containing protein</fullName>
    </recommendedName>
</protein>
<keyword evidence="5" id="KW-1185">Reference proteome</keyword>
<organism evidence="4 5">
    <name type="scientific">Leucocoprinus birnbaumii</name>
    <dbReference type="NCBI Taxonomy" id="56174"/>
    <lineage>
        <taxon>Eukaryota</taxon>
        <taxon>Fungi</taxon>
        <taxon>Dikarya</taxon>
        <taxon>Basidiomycota</taxon>
        <taxon>Agaricomycotina</taxon>
        <taxon>Agaricomycetes</taxon>
        <taxon>Agaricomycetidae</taxon>
        <taxon>Agaricales</taxon>
        <taxon>Agaricineae</taxon>
        <taxon>Agaricaceae</taxon>
        <taxon>Leucocoprinus</taxon>
    </lineage>
</organism>
<proteinExistence type="predicted"/>
<dbReference type="Proteomes" id="UP001213000">
    <property type="component" value="Unassembled WGS sequence"/>
</dbReference>
<feature type="compositionally biased region" description="Acidic residues" evidence="1">
    <location>
        <begin position="1045"/>
        <end position="1054"/>
    </location>
</feature>